<dbReference type="RefSeq" id="WP_285231886.1">
    <property type="nucleotide sequence ID" value="NZ_CP116346.1"/>
</dbReference>
<dbReference type="KEGG" id="pais:PFX98_18070"/>
<dbReference type="Proteomes" id="UP001177769">
    <property type="component" value="Chromosome"/>
</dbReference>
<dbReference type="Pfam" id="PF13460">
    <property type="entry name" value="NAD_binding_10"/>
    <property type="match status" value="1"/>
</dbReference>
<accession>A0AA95SPH4</accession>
<gene>
    <name evidence="2" type="ORF">PFX98_18070</name>
</gene>
<protein>
    <submittedName>
        <fullName evidence="2">NAD(P)H-binding protein</fullName>
    </submittedName>
</protein>
<organism evidence="2 3">
    <name type="scientific">Paucibacter sediminis</name>
    <dbReference type="NCBI Taxonomy" id="3019553"/>
    <lineage>
        <taxon>Bacteria</taxon>
        <taxon>Pseudomonadati</taxon>
        <taxon>Pseudomonadota</taxon>
        <taxon>Betaproteobacteria</taxon>
        <taxon>Burkholderiales</taxon>
        <taxon>Sphaerotilaceae</taxon>
        <taxon>Roseateles</taxon>
    </lineage>
</organism>
<name>A0AA95SPH4_9BURK</name>
<sequence>MSHITQSVWVAGASGLVGRALLQELLRTPLQVHALVRKPIAELESSPRLRQHRVDLRRADLGGPLPPAHALYICLGSTIAQAGSREAFHAVDHDAVLNVARAARVLGVRRCAVVSALGADRHSAVFYNRVKGEMEESLRGLGFERLVIARPSLLDGERAALGQPSRLAERCTLALLRPLSGLIPARWRPVRAQRVARAMMLALSQRGPAVQVLESAELQTLGAS</sequence>
<dbReference type="Gene3D" id="3.40.50.720">
    <property type="entry name" value="NAD(P)-binding Rossmann-like Domain"/>
    <property type="match status" value="1"/>
</dbReference>
<proteinExistence type="predicted"/>
<dbReference type="AlphaFoldDB" id="A0AA95SPH4"/>
<dbReference type="InterPro" id="IPR016040">
    <property type="entry name" value="NAD(P)-bd_dom"/>
</dbReference>
<dbReference type="PANTHER" id="PTHR14097">
    <property type="entry name" value="OXIDOREDUCTASE HTATIP2"/>
    <property type="match status" value="1"/>
</dbReference>
<feature type="domain" description="NAD(P)-binding" evidence="1">
    <location>
        <begin position="12"/>
        <end position="134"/>
    </location>
</feature>
<dbReference type="EMBL" id="CP116346">
    <property type="protein sequence ID" value="WIT10806.1"/>
    <property type="molecule type" value="Genomic_DNA"/>
</dbReference>
<keyword evidence="3" id="KW-1185">Reference proteome</keyword>
<evidence type="ECO:0000313" key="3">
    <source>
        <dbReference type="Proteomes" id="UP001177769"/>
    </source>
</evidence>
<evidence type="ECO:0000313" key="2">
    <source>
        <dbReference type="EMBL" id="WIT10806.1"/>
    </source>
</evidence>
<reference evidence="2" key="1">
    <citation type="submission" date="2023-01" db="EMBL/GenBank/DDBJ databases">
        <title>Whole genome sequence of Paucibacter sp. S2-9 isolated from pond sediment.</title>
        <authorList>
            <person name="Jung J.Y."/>
        </authorList>
    </citation>
    <scope>NUCLEOTIDE SEQUENCE</scope>
    <source>
        <strain evidence="2">S2-9</strain>
    </source>
</reference>
<dbReference type="SUPFAM" id="SSF51735">
    <property type="entry name" value="NAD(P)-binding Rossmann-fold domains"/>
    <property type="match status" value="1"/>
</dbReference>
<dbReference type="InterPro" id="IPR036291">
    <property type="entry name" value="NAD(P)-bd_dom_sf"/>
</dbReference>
<evidence type="ECO:0000259" key="1">
    <source>
        <dbReference type="Pfam" id="PF13460"/>
    </source>
</evidence>
<dbReference type="PANTHER" id="PTHR14097:SF7">
    <property type="entry name" value="OXIDOREDUCTASE HTATIP2"/>
    <property type="match status" value="1"/>
</dbReference>